<keyword evidence="1" id="KW-0150">Chloroplast</keyword>
<dbReference type="GeneID" id="67790289"/>
<sequence length="15" mass="1490">MASLCLGCEGSQPHG</sequence>
<keyword evidence="1" id="KW-0934">Plastid</keyword>
<proteinExistence type="predicted"/>
<evidence type="ECO:0000313" key="1">
    <source>
        <dbReference type="EMBL" id="QSQ87253.1"/>
    </source>
</evidence>
<geneLocation type="chloroplast" evidence="1"/>
<gene>
    <name evidence="1" type="primary">ndhG</name>
</gene>
<dbReference type="GeneID" id="67790316"/>
<dbReference type="RefSeq" id="YP_010177435.1">
    <property type="nucleotide sequence ID" value="NC_058006.1"/>
</dbReference>
<dbReference type="EMBL" id="MW591569">
    <property type="protein sequence ID" value="QSQ87253.1"/>
    <property type="molecule type" value="Genomic_DNA"/>
</dbReference>
<reference evidence="1" key="1">
    <citation type="submission" date="2021-02" db="EMBL/GenBank/DDBJ databases">
        <title>Plukenetia Volubilis chloroplast, complete genome.</title>
        <authorList>
            <person name="Villanueva-Corrales S."/>
            <person name="Garcia-Botero C."/>
            <person name="Garces-Cardona F.J."/>
            <person name="Ramirez-Rios V."/>
            <person name="Villanueva-Mejia D.F."/>
            <person name="Alvarez J.C."/>
        </authorList>
    </citation>
    <scope>NUCLEOTIDE SEQUENCE</scope>
</reference>
<protein>
    <submittedName>
        <fullName evidence="1">NdhG</fullName>
    </submittedName>
</protein>
<organism evidence="1">
    <name type="scientific">Plukenetia volubilis</name>
    <dbReference type="NCBI Taxonomy" id="316893"/>
    <lineage>
        <taxon>Eukaryota</taxon>
        <taxon>Viridiplantae</taxon>
        <taxon>Streptophyta</taxon>
        <taxon>Embryophyta</taxon>
        <taxon>Tracheophyta</taxon>
        <taxon>Spermatophyta</taxon>
        <taxon>Magnoliopsida</taxon>
        <taxon>eudicotyledons</taxon>
        <taxon>Gunneridae</taxon>
        <taxon>Pentapetalae</taxon>
        <taxon>rosids</taxon>
        <taxon>fabids</taxon>
        <taxon>Malpighiales</taxon>
        <taxon>Euphorbiaceae</taxon>
        <taxon>Acalyphoideae</taxon>
        <taxon>Plukenetieae</taxon>
        <taxon>Plukenetia</taxon>
    </lineage>
</organism>
<dbReference type="RefSeq" id="YP_010177423.1">
    <property type="nucleotide sequence ID" value="NC_058006.1"/>
</dbReference>
<name>A0A8A0XXE0_9ROSI</name>
<accession>A0A8A0XXE0</accession>
<dbReference type="EMBL" id="MW591569">
    <property type="protein sequence ID" value="QSQ87266.1"/>
    <property type="molecule type" value="Genomic_DNA"/>
</dbReference>